<evidence type="ECO:0000256" key="1">
    <source>
        <dbReference type="ARBA" id="ARBA00004496"/>
    </source>
</evidence>
<proteinExistence type="inferred from homology"/>
<dbReference type="FunFam" id="2.30.30.30:FF:000007">
    <property type="entry name" value="Eukaryotic translation initiation factor 5A"/>
    <property type="match status" value="1"/>
</dbReference>
<protein>
    <recommendedName>
        <fullName evidence="8">Eukaryotic translation initiation factor 5A</fullName>
        <shortName evidence="8">eIF-5A</shortName>
    </recommendedName>
</protein>
<dbReference type="Gene3D" id="2.40.50.140">
    <property type="entry name" value="Nucleic acid-binding proteins"/>
    <property type="match status" value="1"/>
</dbReference>
<dbReference type="PIRSF" id="PIRSF003025">
    <property type="entry name" value="eIF5A"/>
    <property type="match status" value="1"/>
</dbReference>
<evidence type="ECO:0000256" key="7">
    <source>
        <dbReference type="ARBA" id="ARBA00023071"/>
    </source>
</evidence>
<dbReference type="EMBL" id="BQFW01000004">
    <property type="protein sequence ID" value="GJJ71087.1"/>
    <property type="molecule type" value="Genomic_DNA"/>
</dbReference>
<feature type="domain" description="Translation initiation factor 5A C-terminal" evidence="9">
    <location>
        <begin position="92"/>
        <end position="159"/>
    </location>
</feature>
<dbReference type="PANTHER" id="PTHR11673">
    <property type="entry name" value="TRANSLATION INITIATION FACTOR 5A FAMILY MEMBER"/>
    <property type="match status" value="1"/>
</dbReference>
<comment type="caution">
    <text evidence="10">The sequence shown here is derived from an EMBL/GenBank/DDBJ whole genome shotgun (WGS) entry which is preliminary data.</text>
</comment>
<dbReference type="SMART" id="SM01376">
    <property type="entry name" value="eIF-5a"/>
    <property type="match status" value="1"/>
</dbReference>
<evidence type="ECO:0000313" key="11">
    <source>
        <dbReference type="Proteomes" id="UP000827284"/>
    </source>
</evidence>
<dbReference type="Proteomes" id="UP000827284">
    <property type="component" value="Unassembled WGS sequence"/>
</dbReference>
<keyword evidence="10" id="KW-0396">Initiation factor</keyword>
<evidence type="ECO:0000256" key="6">
    <source>
        <dbReference type="ARBA" id="ARBA00022917"/>
    </source>
</evidence>
<dbReference type="InterPro" id="IPR019769">
    <property type="entry name" value="Trans_elong_IF5A_hypusine_site"/>
</dbReference>
<evidence type="ECO:0000256" key="2">
    <source>
        <dbReference type="ARBA" id="ARBA00006016"/>
    </source>
</evidence>
<dbReference type="SUPFAM" id="SSF50104">
    <property type="entry name" value="Translation proteins SH3-like domain"/>
    <property type="match status" value="1"/>
</dbReference>
<dbReference type="CDD" id="cd04468">
    <property type="entry name" value="S1_eIF5A"/>
    <property type="match status" value="1"/>
</dbReference>
<dbReference type="GO" id="GO:0006452">
    <property type="term" value="P:translational frameshifting"/>
    <property type="evidence" value="ECO:0007669"/>
    <property type="project" value="UniProtKB-ARBA"/>
</dbReference>
<evidence type="ECO:0000313" key="10">
    <source>
        <dbReference type="EMBL" id="GJJ71087.1"/>
    </source>
</evidence>
<dbReference type="InterPro" id="IPR012340">
    <property type="entry name" value="NA-bd_OB-fold"/>
</dbReference>
<dbReference type="GO" id="GO:0045905">
    <property type="term" value="P:positive regulation of translational termination"/>
    <property type="evidence" value="ECO:0007669"/>
    <property type="project" value="UniProtKB-UniRule"/>
</dbReference>
<dbReference type="SUPFAM" id="SSF50249">
    <property type="entry name" value="Nucleic acid-binding proteins"/>
    <property type="match status" value="1"/>
</dbReference>
<dbReference type="GO" id="GO:0045901">
    <property type="term" value="P:positive regulation of translational elongation"/>
    <property type="evidence" value="ECO:0007669"/>
    <property type="project" value="UniProtKB-UniRule"/>
</dbReference>
<keyword evidence="3" id="KW-0963">Cytoplasm</keyword>
<dbReference type="GO" id="GO:0003743">
    <property type="term" value="F:translation initiation factor activity"/>
    <property type="evidence" value="ECO:0007669"/>
    <property type="project" value="UniProtKB-KW"/>
</dbReference>
<evidence type="ECO:0000256" key="5">
    <source>
        <dbReference type="ARBA" id="ARBA00022884"/>
    </source>
</evidence>
<sequence>MTDHRAINEEQYNFQFEGASAGASLTVPMQCSALRKSGHVLIDGRPCKIVELSTAKPGKHGHAKVHLIALDIFTGKKLDIISPATHNVDVPVVVRHEYVVQDIDDGFLSLLTETGIPKDDVKMPVGELGDRLREDFMKEKDLVVMVVTAMGEQAVVSFREASR</sequence>
<dbReference type="GO" id="GO:0003746">
    <property type="term" value="F:translation elongation factor activity"/>
    <property type="evidence" value="ECO:0007669"/>
    <property type="project" value="UniProtKB-UniRule"/>
</dbReference>
<accession>A0A9P3H7D3</accession>
<evidence type="ECO:0000256" key="4">
    <source>
        <dbReference type="ARBA" id="ARBA00022768"/>
    </source>
</evidence>
<dbReference type="InterPro" id="IPR048670">
    <property type="entry name" value="IF5A-like_N"/>
</dbReference>
<comment type="similarity">
    <text evidence="2 8">Belongs to the eIF-5A family.</text>
</comment>
<dbReference type="Pfam" id="PF01287">
    <property type="entry name" value="eIF-5a"/>
    <property type="match status" value="1"/>
</dbReference>
<evidence type="ECO:0000259" key="9">
    <source>
        <dbReference type="SMART" id="SM01376"/>
    </source>
</evidence>
<dbReference type="OrthoDB" id="9975114at2759"/>
<dbReference type="InterPro" id="IPR020189">
    <property type="entry name" value="IF5A_C"/>
</dbReference>
<dbReference type="PROSITE" id="PS00302">
    <property type="entry name" value="IF5A_HYPUSINE"/>
    <property type="match status" value="1"/>
</dbReference>
<gene>
    <name evidence="10" type="ORF">EMPS_03437</name>
</gene>
<dbReference type="GO" id="GO:0003723">
    <property type="term" value="F:RNA binding"/>
    <property type="evidence" value="ECO:0007669"/>
    <property type="project" value="UniProtKB-KW"/>
</dbReference>
<reference evidence="10" key="1">
    <citation type="submission" date="2021-11" db="EMBL/GenBank/DDBJ databases">
        <authorList>
            <person name="Herlambang A."/>
            <person name="Guo Y."/>
            <person name="Takashima Y."/>
            <person name="Nishizawa T."/>
        </authorList>
    </citation>
    <scope>NUCLEOTIDE SEQUENCE</scope>
    <source>
        <strain evidence="10">E1425</strain>
    </source>
</reference>
<reference evidence="10" key="2">
    <citation type="journal article" date="2022" name="Microbiol. Resour. Announc.">
        <title>Whole-Genome Sequence of Entomortierella parvispora E1425, a Mucoromycotan Fungus Associated with Burkholderiaceae-Related Endosymbiotic Bacteria.</title>
        <authorList>
            <person name="Herlambang A."/>
            <person name="Guo Y."/>
            <person name="Takashima Y."/>
            <person name="Narisawa K."/>
            <person name="Ohta H."/>
            <person name="Nishizawa T."/>
        </authorList>
    </citation>
    <scope>NUCLEOTIDE SEQUENCE</scope>
    <source>
        <strain evidence="10">E1425</strain>
    </source>
</reference>
<comment type="PTM">
    <text evidence="8">eIF-5A seems to be the only eukaryotic protein to have a hypusine residue which is a post-translational modification of a lysine by the addition of a butylamino group.</text>
</comment>
<comment type="subcellular location">
    <subcellularLocation>
        <location evidence="1">Cytoplasm</location>
    </subcellularLocation>
</comment>
<keyword evidence="11" id="KW-1185">Reference proteome</keyword>
<comment type="function">
    <text evidence="8">Translation factor that promotes translation elongation and termination, particularly upon ribosome stalling at specific amino acid sequence contexts. Binds between the exit (E) and peptidyl (P) site of the ribosome and promotes rescue of stalled ribosome: specifically required for efficient translation of polyproline-containing peptides as well as other motifs that stall the ribosome. Acts as ribosome quality control (RQC) cofactor by joining the RQC complex to facilitate peptidyl transfer during CAT tailing step.</text>
</comment>
<dbReference type="Gene3D" id="2.30.30.30">
    <property type="match status" value="1"/>
</dbReference>
<dbReference type="Pfam" id="PF21485">
    <property type="entry name" value="IF5A-like_N"/>
    <property type="match status" value="1"/>
</dbReference>
<evidence type="ECO:0000256" key="8">
    <source>
        <dbReference type="RuleBase" id="RU362005"/>
    </source>
</evidence>
<keyword evidence="6 8" id="KW-0648">Protein biosynthesis</keyword>
<dbReference type="InterPro" id="IPR014722">
    <property type="entry name" value="Rib_uL2_dom2"/>
</dbReference>
<dbReference type="NCBIfam" id="TIGR00037">
    <property type="entry name" value="eIF_5A"/>
    <property type="match status" value="1"/>
</dbReference>
<dbReference type="FunFam" id="2.40.50.140:FF:000034">
    <property type="entry name" value="Eukaryotic translation initiation factor 5A"/>
    <property type="match status" value="1"/>
</dbReference>
<dbReference type="GO" id="GO:0005737">
    <property type="term" value="C:cytoplasm"/>
    <property type="evidence" value="ECO:0007669"/>
    <property type="project" value="UniProtKB-SubCell"/>
</dbReference>
<dbReference type="InterPro" id="IPR008991">
    <property type="entry name" value="Translation_prot_SH3-like_sf"/>
</dbReference>
<name>A0A9P3H7D3_9FUNG</name>
<keyword evidence="7 8" id="KW-0385">Hypusine</keyword>
<organism evidence="10 11">
    <name type="scientific">Entomortierella parvispora</name>
    <dbReference type="NCBI Taxonomy" id="205924"/>
    <lineage>
        <taxon>Eukaryota</taxon>
        <taxon>Fungi</taxon>
        <taxon>Fungi incertae sedis</taxon>
        <taxon>Mucoromycota</taxon>
        <taxon>Mortierellomycotina</taxon>
        <taxon>Mortierellomycetes</taxon>
        <taxon>Mortierellales</taxon>
        <taxon>Mortierellaceae</taxon>
        <taxon>Entomortierella</taxon>
    </lineage>
</organism>
<keyword evidence="4" id="KW-0251">Elongation factor</keyword>
<evidence type="ECO:0000256" key="3">
    <source>
        <dbReference type="ARBA" id="ARBA00022490"/>
    </source>
</evidence>
<dbReference type="InterPro" id="IPR001884">
    <property type="entry name" value="IF5A-like"/>
</dbReference>
<dbReference type="GO" id="GO:0043022">
    <property type="term" value="F:ribosome binding"/>
    <property type="evidence" value="ECO:0007669"/>
    <property type="project" value="UniProtKB-UniRule"/>
</dbReference>
<dbReference type="AlphaFoldDB" id="A0A9P3H7D3"/>
<keyword evidence="5" id="KW-0694">RNA-binding</keyword>